<evidence type="ECO:0000256" key="1">
    <source>
        <dbReference type="SAM" id="MobiDB-lite"/>
    </source>
</evidence>
<dbReference type="RefSeq" id="XP_026630882.1">
    <property type="nucleotide sequence ID" value="XM_026764610.1"/>
</dbReference>
<dbReference type="GeneID" id="38132966"/>
<proteinExistence type="predicted"/>
<organism evidence="2 3">
    <name type="scientific">Aspergillus welwitschiae</name>
    <dbReference type="NCBI Taxonomy" id="1341132"/>
    <lineage>
        <taxon>Eukaryota</taxon>
        <taxon>Fungi</taxon>
        <taxon>Dikarya</taxon>
        <taxon>Ascomycota</taxon>
        <taxon>Pezizomycotina</taxon>
        <taxon>Eurotiomycetes</taxon>
        <taxon>Eurotiomycetidae</taxon>
        <taxon>Eurotiales</taxon>
        <taxon>Aspergillaceae</taxon>
        <taxon>Aspergillus</taxon>
        <taxon>Aspergillus subgen. Circumdati</taxon>
    </lineage>
</organism>
<evidence type="ECO:0000313" key="2">
    <source>
        <dbReference type="EMBL" id="RDH37860.1"/>
    </source>
</evidence>
<reference evidence="2 3" key="1">
    <citation type="submission" date="2018-07" db="EMBL/GenBank/DDBJ databases">
        <title>The genomes of Aspergillus section Nigri reveals drivers in fungal speciation.</title>
        <authorList>
            <consortium name="DOE Joint Genome Institute"/>
            <person name="Vesth T.C."/>
            <person name="Nybo J."/>
            <person name="Theobald S."/>
            <person name="Brandl J."/>
            <person name="Frisvad J.C."/>
            <person name="Nielsen K.F."/>
            <person name="Lyhne E.K."/>
            <person name="Kogle M.E."/>
            <person name="Kuo A."/>
            <person name="Riley R."/>
            <person name="Clum A."/>
            <person name="Nolan M."/>
            <person name="Lipzen A."/>
            <person name="Salamov A."/>
            <person name="Henrissat B."/>
            <person name="Wiebenga A."/>
            <person name="De vries R.P."/>
            <person name="Grigoriev I.V."/>
            <person name="Mortensen U.H."/>
            <person name="Andersen M.R."/>
            <person name="Baker S.E."/>
        </authorList>
    </citation>
    <scope>NUCLEOTIDE SEQUENCE [LARGE SCALE GENOMIC DNA]</scope>
    <source>
        <strain evidence="2 3">CBS 139.54b</strain>
    </source>
</reference>
<dbReference type="AlphaFoldDB" id="A0A3F3QFM6"/>
<dbReference type="EMBL" id="KZ852034">
    <property type="protein sequence ID" value="RDH37860.1"/>
    <property type="molecule type" value="Genomic_DNA"/>
</dbReference>
<keyword evidence="3" id="KW-1185">Reference proteome</keyword>
<feature type="region of interest" description="Disordered" evidence="1">
    <location>
        <begin position="1"/>
        <end position="56"/>
    </location>
</feature>
<dbReference type="Proteomes" id="UP000253729">
    <property type="component" value="Unassembled WGS sequence"/>
</dbReference>
<protein>
    <submittedName>
        <fullName evidence="2">Uncharacterized protein</fullName>
    </submittedName>
</protein>
<sequence>MVKRKELKDNDVEMSGTDPRVDGDDSDEVHTYQYPSKQYTSPAKQQPEIRKIELTH</sequence>
<feature type="compositionally biased region" description="Basic and acidic residues" evidence="1">
    <location>
        <begin position="47"/>
        <end position="56"/>
    </location>
</feature>
<feature type="compositionally biased region" description="Polar residues" evidence="1">
    <location>
        <begin position="33"/>
        <end position="44"/>
    </location>
</feature>
<gene>
    <name evidence="2" type="ORF">BDQ94DRAFT_135169</name>
</gene>
<feature type="compositionally biased region" description="Basic and acidic residues" evidence="1">
    <location>
        <begin position="1"/>
        <end position="11"/>
    </location>
</feature>
<evidence type="ECO:0000313" key="3">
    <source>
        <dbReference type="Proteomes" id="UP000253729"/>
    </source>
</evidence>
<accession>A0A3F3QFM6</accession>
<name>A0A3F3QFM6_9EURO</name>